<protein>
    <submittedName>
        <fullName evidence="1">Uncharacterized protein</fullName>
    </submittedName>
</protein>
<accession>X0WMY4</accession>
<reference evidence="1" key="1">
    <citation type="journal article" date="2014" name="Front. Microbiol.">
        <title>High frequency of phylogenetically diverse reductive dehalogenase-homologous genes in deep subseafloor sedimentary metagenomes.</title>
        <authorList>
            <person name="Kawai M."/>
            <person name="Futagami T."/>
            <person name="Toyoda A."/>
            <person name="Takaki Y."/>
            <person name="Nishi S."/>
            <person name="Hori S."/>
            <person name="Arai W."/>
            <person name="Tsubouchi T."/>
            <person name="Morono Y."/>
            <person name="Uchiyama I."/>
            <person name="Ito T."/>
            <person name="Fujiyama A."/>
            <person name="Inagaki F."/>
            <person name="Takami H."/>
        </authorList>
    </citation>
    <scope>NUCLEOTIDE SEQUENCE</scope>
    <source>
        <strain evidence="1">Expedition CK06-06</strain>
    </source>
</reference>
<proteinExistence type="predicted"/>
<name>X0WMY4_9ZZZZ</name>
<dbReference type="EMBL" id="BARS01038777">
    <property type="protein sequence ID" value="GAG14056.1"/>
    <property type="molecule type" value="Genomic_DNA"/>
</dbReference>
<sequence length="78" mass="8953">MGKKTVSQEEGKGKEKKRLQKRKFDNGLDRLWDCVFKLRTLAVLLSEADKGQGYFCLFNGIADEIEEFVCTVNKPIKI</sequence>
<dbReference type="AlphaFoldDB" id="X0WMY4"/>
<comment type="caution">
    <text evidence="1">The sequence shown here is derived from an EMBL/GenBank/DDBJ whole genome shotgun (WGS) entry which is preliminary data.</text>
</comment>
<gene>
    <name evidence="1" type="ORF">S01H1_59288</name>
</gene>
<evidence type="ECO:0000313" key="1">
    <source>
        <dbReference type="EMBL" id="GAG14056.1"/>
    </source>
</evidence>
<organism evidence="1">
    <name type="scientific">marine sediment metagenome</name>
    <dbReference type="NCBI Taxonomy" id="412755"/>
    <lineage>
        <taxon>unclassified sequences</taxon>
        <taxon>metagenomes</taxon>
        <taxon>ecological metagenomes</taxon>
    </lineage>
</organism>